<keyword evidence="2 4" id="KW-0285">Flavoprotein</keyword>
<dbReference type="SUPFAM" id="SSF52425">
    <property type="entry name" value="Cryptochrome/photolyase, N-terminal domain"/>
    <property type="match status" value="1"/>
</dbReference>
<evidence type="ECO:0000256" key="4">
    <source>
        <dbReference type="PIRSR" id="PIRSR602081-1"/>
    </source>
</evidence>
<dbReference type="Pfam" id="PF03441">
    <property type="entry name" value="FAD_binding_7"/>
    <property type="match status" value="1"/>
</dbReference>
<evidence type="ECO:0000256" key="2">
    <source>
        <dbReference type="ARBA" id="ARBA00022630"/>
    </source>
</evidence>
<comment type="similarity">
    <text evidence="1">Belongs to the DNA photolyase class-1 family.</text>
</comment>
<dbReference type="KEGG" id="epa:110243251"/>
<feature type="binding site" evidence="4">
    <location>
        <begin position="261"/>
        <end position="265"/>
    </location>
    <ligand>
        <name>FAD</name>
        <dbReference type="ChEBI" id="CHEBI:57692"/>
    </ligand>
</feature>
<evidence type="ECO:0000259" key="6">
    <source>
        <dbReference type="PROSITE" id="PS51645"/>
    </source>
</evidence>
<dbReference type="InterPro" id="IPR002081">
    <property type="entry name" value="Cryptochrome/DNA_photolyase_1"/>
</dbReference>
<proteinExistence type="inferred from homology"/>
<dbReference type="GO" id="GO:0045892">
    <property type="term" value="P:negative regulation of DNA-templated transcription"/>
    <property type="evidence" value="ECO:0007669"/>
    <property type="project" value="TreeGrafter"/>
</dbReference>
<dbReference type="InterPro" id="IPR036155">
    <property type="entry name" value="Crypto/Photolyase_N_sf"/>
</dbReference>
<feature type="binding site" evidence="4">
    <location>
        <begin position="402"/>
        <end position="404"/>
    </location>
    <ligand>
        <name>FAD</name>
        <dbReference type="ChEBI" id="CHEBI:57692"/>
    </ligand>
</feature>
<dbReference type="OMA" id="GASTFRC"/>
<dbReference type="GO" id="GO:0071949">
    <property type="term" value="F:FAD binding"/>
    <property type="evidence" value="ECO:0007669"/>
    <property type="project" value="TreeGrafter"/>
</dbReference>
<protein>
    <recommendedName>
        <fullName evidence="6">Photolyase/cryptochrome alpha/beta domain-containing protein</fullName>
    </recommendedName>
</protein>
<feature type="site" description="Electron transfer via tryptophanyl radical" evidence="5">
    <location>
        <position position="412"/>
    </location>
</feature>
<accession>A0A913XIU7</accession>
<evidence type="ECO:0000313" key="8">
    <source>
        <dbReference type="Proteomes" id="UP000887567"/>
    </source>
</evidence>
<feature type="site" description="Electron transfer via tryptophanyl radical" evidence="5">
    <location>
        <position position="389"/>
    </location>
</feature>
<feature type="domain" description="Photolyase/cryptochrome alpha/beta" evidence="6">
    <location>
        <begin position="16"/>
        <end position="145"/>
    </location>
</feature>
<dbReference type="GeneID" id="110243251"/>
<dbReference type="PANTHER" id="PTHR11455:SF30">
    <property type="entry name" value="CRYPTOCHROME-1"/>
    <property type="match status" value="1"/>
</dbReference>
<dbReference type="GO" id="GO:0005737">
    <property type="term" value="C:cytoplasm"/>
    <property type="evidence" value="ECO:0007669"/>
    <property type="project" value="TreeGrafter"/>
</dbReference>
<evidence type="ECO:0000256" key="5">
    <source>
        <dbReference type="PIRSR" id="PIRSR602081-2"/>
    </source>
</evidence>
<dbReference type="GO" id="GO:0043153">
    <property type="term" value="P:entrainment of circadian clock by photoperiod"/>
    <property type="evidence" value="ECO:0007669"/>
    <property type="project" value="TreeGrafter"/>
</dbReference>
<dbReference type="RefSeq" id="XP_020904995.1">
    <property type="nucleotide sequence ID" value="XM_021049336.1"/>
</dbReference>
<dbReference type="AlphaFoldDB" id="A0A913XIU7"/>
<dbReference type="Proteomes" id="UP000887567">
    <property type="component" value="Unplaced"/>
</dbReference>
<evidence type="ECO:0000313" key="7">
    <source>
        <dbReference type="EnsemblMetazoa" id="XP_020904995.1"/>
    </source>
</evidence>
<sequence>MEVHVAHDHSIRRRAINSLHWFRKDLRLHDNPALREAVLNCDTFRVVYIFDTRNAQNSTIGINLWRFLLQSLEELDGSLRKLNSRLFVVRGQPADVLPRLFEQWRITKLTFTEDTEPFGKERDSAIRMLAREAGIDVVVKRSNTLYDLQEIISRNNDKPPKTYKSFLNVLQRMSPPDLPVNTITHNSVGLGFTPFDESLIDQYGIPTLQELGLDASKLCSEVWQGGEAEALNRLDRHLERKAWIASFEQPKINSNSLIATTNGVSPYLRFGCLSPRLFYHRLSDLFRKLKRKVPPISLYGQLLWREFFYCVSTNNPNFDKMVHNPLCLQVEWRDDGRVEEDLERWAKGQTGFPWIDAVMAQVRQEGWIHPLARYAAASFLTRGDLWISWERGVKVFEEFLLDADWSINAGNWMWHSCSAFSQHFFYPQCPIGFGKRLDANGDYISKYLPVLKGFPPNYIHEPWKAPPHVQKLARCIIGKDYPSPMLDHEEKRKENLARIVNILEYTTEDKPEISYKEIDDKEPEQDLDFLALSSSG</sequence>
<evidence type="ECO:0000256" key="3">
    <source>
        <dbReference type="ARBA" id="ARBA00022827"/>
    </source>
</evidence>
<dbReference type="Gene3D" id="1.25.40.80">
    <property type="match status" value="1"/>
</dbReference>
<dbReference type="Gene3D" id="3.40.50.620">
    <property type="entry name" value="HUPs"/>
    <property type="match status" value="1"/>
</dbReference>
<dbReference type="GO" id="GO:0003677">
    <property type="term" value="F:DNA binding"/>
    <property type="evidence" value="ECO:0007669"/>
    <property type="project" value="TreeGrafter"/>
</dbReference>
<feature type="binding site" evidence="4">
    <location>
        <begin position="301"/>
        <end position="308"/>
    </location>
    <ligand>
        <name>FAD</name>
        <dbReference type="ChEBI" id="CHEBI:57692"/>
    </ligand>
</feature>
<feature type="site" description="Electron transfer via tryptophanyl radical" evidence="5">
    <location>
        <position position="332"/>
    </location>
</feature>
<dbReference type="SUPFAM" id="SSF48173">
    <property type="entry name" value="Cryptochrome/photolyase FAD-binding domain"/>
    <property type="match status" value="1"/>
</dbReference>
<evidence type="ECO:0000256" key="1">
    <source>
        <dbReference type="ARBA" id="ARBA00005862"/>
    </source>
</evidence>
<dbReference type="Pfam" id="PF00875">
    <property type="entry name" value="DNA_photolyase"/>
    <property type="match status" value="1"/>
</dbReference>
<comment type="cofactor">
    <cofactor evidence="4">
        <name>FAD</name>
        <dbReference type="ChEBI" id="CHEBI:57692"/>
    </cofactor>
    <text evidence="4">Binds 1 FAD per subunit.</text>
</comment>
<dbReference type="PANTHER" id="PTHR11455">
    <property type="entry name" value="CRYPTOCHROME"/>
    <property type="match status" value="1"/>
</dbReference>
<name>A0A913XIU7_EXADI</name>
<keyword evidence="3 4" id="KW-0274">FAD</keyword>
<dbReference type="InterPro" id="IPR036134">
    <property type="entry name" value="Crypto/Photolyase_FAD-like_sf"/>
</dbReference>
<dbReference type="InterPro" id="IPR006050">
    <property type="entry name" value="DNA_photolyase_N"/>
</dbReference>
<dbReference type="InterPro" id="IPR005101">
    <property type="entry name" value="Cryptochr/Photolyase_FAD-bd"/>
</dbReference>
<keyword evidence="8" id="KW-1185">Reference proteome</keyword>
<dbReference type="OrthoDB" id="435881at2759"/>
<reference evidence="7" key="1">
    <citation type="submission" date="2022-11" db="UniProtKB">
        <authorList>
            <consortium name="EnsemblMetazoa"/>
        </authorList>
    </citation>
    <scope>IDENTIFICATION</scope>
</reference>
<dbReference type="GO" id="GO:0005634">
    <property type="term" value="C:nucleus"/>
    <property type="evidence" value="ECO:0007669"/>
    <property type="project" value="TreeGrafter"/>
</dbReference>
<dbReference type="PROSITE" id="PS51645">
    <property type="entry name" value="PHR_CRY_ALPHA_BETA"/>
    <property type="match status" value="1"/>
</dbReference>
<dbReference type="Gene3D" id="1.10.579.10">
    <property type="entry name" value="DNA Cyclobutane Dipyrimidine Photolyase, subunit A, domain 3"/>
    <property type="match status" value="1"/>
</dbReference>
<organism evidence="7 8">
    <name type="scientific">Exaiptasia diaphana</name>
    <name type="common">Tropical sea anemone</name>
    <name type="synonym">Aiptasia pulchella</name>
    <dbReference type="NCBI Taxonomy" id="2652724"/>
    <lineage>
        <taxon>Eukaryota</taxon>
        <taxon>Metazoa</taxon>
        <taxon>Cnidaria</taxon>
        <taxon>Anthozoa</taxon>
        <taxon>Hexacorallia</taxon>
        <taxon>Actiniaria</taxon>
        <taxon>Aiptasiidae</taxon>
        <taxon>Exaiptasia</taxon>
    </lineage>
</organism>
<dbReference type="InterPro" id="IPR014729">
    <property type="entry name" value="Rossmann-like_a/b/a_fold"/>
</dbReference>
<dbReference type="EnsemblMetazoa" id="XM_021049336.1">
    <property type="protein sequence ID" value="XP_020904995.1"/>
    <property type="gene ID" value="LOC110243251"/>
</dbReference>
<dbReference type="GO" id="GO:0032922">
    <property type="term" value="P:circadian regulation of gene expression"/>
    <property type="evidence" value="ECO:0007669"/>
    <property type="project" value="TreeGrafter"/>
</dbReference>